<dbReference type="RefSeq" id="WP_380146760.1">
    <property type="nucleotide sequence ID" value="NZ_JBHUOR010000018.1"/>
</dbReference>
<dbReference type="Gene3D" id="2.40.50.230">
    <property type="entry name" value="Gp5 N-terminal domain"/>
    <property type="match status" value="1"/>
</dbReference>
<protein>
    <recommendedName>
        <fullName evidence="3">Phage protein Gp138 N-terminal domain-containing protein</fullName>
    </recommendedName>
</protein>
<proteinExistence type="predicted"/>
<dbReference type="Proteomes" id="UP001597568">
    <property type="component" value="Unassembled WGS sequence"/>
</dbReference>
<name>A0ABW5XX10_9BACL</name>
<dbReference type="EMBL" id="JBHUOR010000018">
    <property type="protein sequence ID" value="MFD2867471.1"/>
    <property type="molecule type" value="Genomic_DNA"/>
</dbReference>
<accession>A0ABW5XX10</accession>
<evidence type="ECO:0008006" key="3">
    <source>
        <dbReference type="Google" id="ProtNLM"/>
    </source>
</evidence>
<sequence length="146" mass="16563">MPQGMDTLDMITTQTLLMANTTFPARIESWNGQEATIQPLLMRKEYNEDAEVPPIVEGVTCIQHRYEIHDSKAISVFIPGSFENHYSITFNEPVYFVPVFKKGDIVLCSVSQRSLDDIDTKQPYLPQKSRVMNLQDSVIVGVLIRA</sequence>
<evidence type="ECO:0000313" key="2">
    <source>
        <dbReference type="Proteomes" id="UP001597568"/>
    </source>
</evidence>
<comment type="caution">
    <text evidence="1">The sequence shown here is derived from an EMBL/GenBank/DDBJ whole genome shotgun (WGS) entry which is preliminary data.</text>
</comment>
<reference evidence="2" key="1">
    <citation type="journal article" date="2019" name="Int. J. Syst. Evol. Microbiol.">
        <title>The Global Catalogue of Microorganisms (GCM) 10K type strain sequencing project: providing services to taxonomists for standard genome sequencing and annotation.</title>
        <authorList>
            <consortium name="The Broad Institute Genomics Platform"/>
            <consortium name="The Broad Institute Genome Sequencing Center for Infectious Disease"/>
            <person name="Wu L."/>
            <person name="Ma J."/>
        </authorList>
    </citation>
    <scope>NUCLEOTIDE SEQUENCE [LARGE SCALE GENOMIC DNA]</scope>
    <source>
        <strain evidence="2">KCTC 33522</strain>
    </source>
</reference>
<organism evidence="1 2">
    <name type="scientific">Kurthia populi</name>
    <dbReference type="NCBI Taxonomy" id="1562132"/>
    <lineage>
        <taxon>Bacteria</taxon>
        <taxon>Bacillati</taxon>
        <taxon>Bacillota</taxon>
        <taxon>Bacilli</taxon>
        <taxon>Bacillales</taxon>
        <taxon>Caryophanaceae</taxon>
        <taxon>Kurthia</taxon>
    </lineage>
</organism>
<evidence type="ECO:0000313" key="1">
    <source>
        <dbReference type="EMBL" id="MFD2867471.1"/>
    </source>
</evidence>
<keyword evidence="2" id="KW-1185">Reference proteome</keyword>
<dbReference type="InterPro" id="IPR037026">
    <property type="entry name" value="Vgr_OB-fold_dom_sf"/>
</dbReference>
<gene>
    <name evidence="1" type="ORF">ACFSY7_03005</name>
</gene>